<sequence length="415" mass="45084">MNSTRTRARLTTGLVTAALLMPSLSLAQNAPLAALSDGQIRIGVITDLSGVYSEVAGQGAVKAVNMAVEDFIVANPAYRGKITVTAADHQNKADIASNKATEMIERQGVDFITDLVSSAAALAASEVARQRKIPVIAVGPGTSTLTNEKCNRYTFHYAYDNYMLANGTGTAVTRRGGKTWYIIYPNYVFGQDLNRQMTAAVQENGGKLVAPSEATPFPNTDFSSYLLKAQSLKPKIFGTMQAGADLVNVVKQYNEFGLKKQGIGLGIGLLFDTDVTALGQDAYAGAIATVPWFWNMDALSRAWAARFEKAFGKKPTWEQAGNYSATTQYLNAVVRARSDNGDAVVKALEGYRFNDFYARNAYIRPQDHRVTLDVYTVQVKAKADAKEPGDYFKRTAIIPADKAFTPLSESKCKMQ</sequence>
<evidence type="ECO:0000259" key="4">
    <source>
        <dbReference type="Pfam" id="PF13458"/>
    </source>
</evidence>
<keyword evidence="2 3" id="KW-0732">Signal</keyword>
<evidence type="ECO:0000313" key="5">
    <source>
        <dbReference type="EMBL" id="GGJ72766.1"/>
    </source>
</evidence>
<evidence type="ECO:0000313" key="6">
    <source>
        <dbReference type="Proteomes" id="UP000635726"/>
    </source>
</evidence>
<accession>A0A917PEB9</accession>
<feature type="signal peptide" evidence="3">
    <location>
        <begin position="1"/>
        <end position="27"/>
    </location>
</feature>
<gene>
    <name evidence="5" type="ORF">GCM10008939_16470</name>
</gene>
<reference evidence="5" key="1">
    <citation type="journal article" date="2014" name="Int. J. Syst. Evol. Microbiol.">
        <title>Complete genome sequence of Corynebacterium casei LMG S-19264T (=DSM 44701T), isolated from a smear-ripened cheese.</title>
        <authorList>
            <consortium name="US DOE Joint Genome Institute (JGI-PGF)"/>
            <person name="Walter F."/>
            <person name="Albersmeier A."/>
            <person name="Kalinowski J."/>
            <person name="Ruckert C."/>
        </authorList>
    </citation>
    <scope>NUCLEOTIDE SEQUENCE</scope>
    <source>
        <strain evidence="5">JCM 14371</strain>
    </source>
</reference>
<comment type="caution">
    <text evidence="5">The sequence shown here is derived from an EMBL/GenBank/DDBJ whole genome shotgun (WGS) entry which is preliminary data.</text>
</comment>
<evidence type="ECO:0000256" key="2">
    <source>
        <dbReference type="ARBA" id="ARBA00022729"/>
    </source>
</evidence>
<dbReference type="Gene3D" id="3.40.50.2300">
    <property type="match status" value="2"/>
</dbReference>
<name>A0A917PEB9_9DEIO</name>
<dbReference type="Pfam" id="PF13458">
    <property type="entry name" value="Peripla_BP_6"/>
    <property type="match status" value="1"/>
</dbReference>
<dbReference type="SUPFAM" id="SSF53822">
    <property type="entry name" value="Periplasmic binding protein-like I"/>
    <property type="match status" value="1"/>
</dbReference>
<evidence type="ECO:0000256" key="3">
    <source>
        <dbReference type="SAM" id="SignalP"/>
    </source>
</evidence>
<dbReference type="PANTHER" id="PTHR30483">
    <property type="entry name" value="LEUCINE-SPECIFIC-BINDING PROTEIN"/>
    <property type="match status" value="1"/>
</dbReference>
<proteinExistence type="inferred from homology"/>
<dbReference type="InterPro" id="IPR051010">
    <property type="entry name" value="BCAA_transport"/>
</dbReference>
<evidence type="ECO:0000256" key="1">
    <source>
        <dbReference type="ARBA" id="ARBA00010062"/>
    </source>
</evidence>
<protein>
    <submittedName>
        <fullName evidence="5">ABC transporter permease</fullName>
    </submittedName>
</protein>
<dbReference type="InterPro" id="IPR028081">
    <property type="entry name" value="Leu-bd"/>
</dbReference>
<keyword evidence="6" id="KW-1185">Reference proteome</keyword>
<dbReference type="Proteomes" id="UP000635726">
    <property type="component" value="Unassembled WGS sequence"/>
</dbReference>
<dbReference type="InterPro" id="IPR028082">
    <property type="entry name" value="Peripla_BP_I"/>
</dbReference>
<dbReference type="CDD" id="cd06327">
    <property type="entry name" value="PBP1_SBP-like"/>
    <property type="match status" value="1"/>
</dbReference>
<feature type="chain" id="PRO_5037364087" evidence="3">
    <location>
        <begin position="28"/>
        <end position="415"/>
    </location>
</feature>
<dbReference type="RefSeq" id="WP_188962157.1">
    <property type="nucleotide sequence ID" value="NZ_BMOE01000004.1"/>
</dbReference>
<reference evidence="5" key="2">
    <citation type="submission" date="2020-09" db="EMBL/GenBank/DDBJ databases">
        <authorList>
            <person name="Sun Q."/>
            <person name="Ohkuma M."/>
        </authorList>
    </citation>
    <scope>NUCLEOTIDE SEQUENCE</scope>
    <source>
        <strain evidence="5">JCM 14371</strain>
    </source>
</reference>
<dbReference type="AlphaFoldDB" id="A0A917PEB9"/>
<dbReference type="EMBL" id="BMOE01000004">
    <property type="protein sequence ID" value="GGJ72766.1"/>
    <property type="molecule type" value="Genomic_DNA"/>
</dbReference>
<comment type="similarity">
    <text evidence="1">Belongs to the leucine-binding protein family.</text>
</comment>
<organism evidence="5 6">
    <name type="scientific">Deinococcus aquiradiocola</name>
    <dbReference type="NCBI Taxonomy" id="393059"/>
    <lineage>
        <taxon>Bacteria</taxon>
        <taxon>Thermotogati</taxon>
        <taxon>Deinococcota</taxon>
        <taxon>Deinococci</taxon>
        <taxon>Deinococcales</taxon>
        <taxon>Deinococcaceae</taxon>
        <taxon>Deinococcus</taxon>
    </lineage>
</organism>
<feature type="domain" description="Leucine-binding protein" evidence="4">
    <location>
        <begin position="39"/>
        <end position="382"/>
    </location>
</feature>
<dbReference type="PANTHER" id="PTHR30483:SF6">
    <property type="entry name" value="PERIPLASMIC BINDING PROTEIN OF ABC TRANSPORTER FOR NATURAL AMINO ACIDS"/>
    <property type="match status" value="1"/>
</dbReference>